<accession>A0A6J6F5M8</accession>
<dbReference type="EMBL" id="CAEZUG010000002">
    <property type="protein sequence ID" value="CAB4583836.1"/>
    <property type="molecule type" value="Genomic_DNA"/>
</dbReference>
<proteinExistence type="predicted"/>
<protein>
    <submittedName>
        <fullName evidence="2">Unannotated protein</fullName>
    </submittedName>
</protein>
<dbReference type="AlphaFoldDB" id="A0A6J6F5M8"/>
<dbReference type="EMBL" id="CAEZWQ010000091">
    <property type="protein sequence ID" value="CAB4665774.1"/>
    <property type="molecule type" value="Genomic_DNA"/>
</dbReference>
<reference evidence="2" key="1">
    <citation type="submission" date="2020-05" db="EMBL/GenBank/DDBJ databases">
        <authorList>
            <person name="Chiriac C."/>
            <person name="Salcher M."/>
            <person name="Ghai R."/>
            <person name="Kavagutti S V."/>
        </authorList>
    </citation>
    <scope>NUCLEOTIDE SEQUENCE</scope>
</reference>
<feature type="compositionally biased region" description="Basic and acidic residues" evidence="1">
    <location>
        <begin position="197"/>
        <end position="214"/>
    </location>
</feature>
<evidence type="ECO:0000313" key="3">
    <source>
        <dbReference type="EMBL" id="CAB4665774.1"/>
    </source>
</evidence>
<gene>
    <name evidence="2" type="ORF">UFOPK1795_00085</name>
    <name evidence="3" type="ORF">UFOPK2275_00814</name>
</gene>
<evidence type="ECO:0000313" key="2">
    <source>
        <dbReference type="EMBL" id="CAB4583836.1"/>
    </source>
</evidence>
<feature type="region of interest" description="Disordered" evidence="1">
    <location>
        <begin position="171"/>
        <end position="214"/>
    </location>
</feature>
<name>A0A6J6F5M8_9ZZZZ</name>
<sequence length="214" mass="22661">MKVQKVLSVALLTTGLITGSVSAVHADSTPSPASTNSAAYQTALAQYQIDLLKYRVLVIKNAITNRAAMDKYNSDWQVAVAKYYADWKVAIEQYQALRAAYDAKIVPAAATRKAAVTKADADFLAAASVAGVTNAQLELAVKAHGDAMDAANNAFKTAVAAFGAEPVKPIKPAELTKPPLPTKATDPVKPVPPGKPAKTEKPEDKKKTEDKKKS</sequence>
<organism evidence="2">
    <name type="scientific">freshwater metagenome</name>
    <dbReference type="NCBI Taxonomy" id="449393"/>
    <lineage>
        <taxon>unclassified sequences</taxon>
        <taxon>metagenomes</taxon>
        <taxon>ecological metagenomes</taxon>
    </lineage>
</organism>
<evidence type="ECO:0000256" key="1">
    <source>
        <dbReference type="SAM" id="MobiDB-lite"/>
    </source>
</evidence>